<dbReference type="InterPro" id="IPR019831">
    <property type="entry name" value="Mn/Fe_SOD_N"/>
</dbReference>
<dbReference type="PIRSF" id="PIRSF000349">
    <property type="entry name" value="SODismutase"/>
    <property type="match status" value="1"/>
</dbReference>
<dbReference type="Pfam" id="PF02777">
    <property type="entry name" value="Sod_Fe_C"/>
    <property type="match status" value="1"/>
</dbReference>
<dbReference type="GO" id="GO:0004784">
    <property type="term" value="F:superoxide dismutase activity"/>
    <property type="evidence" value="ECO:0007669"/>
    <property type="project" value="UniProtKB-EC"/>
</dbReference>
<dbReference type="EMBL" id="CWGI01000001">
    <property type="protein sequence ID" value="CRX37107.1"/>
    <property type="molecule type" value="Genomic_DNA"/>
</dbReference>
<accession>A0A0G7ZLS7</accession>
<dbReference type="AlphaFoldDB" id="A0A0G7ZLS7"/>
<feature type="binding site" evidence="5">
    <location>
        <position position="27"/>
    </location>
    <ligand>
        <name>Mn(2+)</name>
        <dbReference type="ChEBI" id="CHEBI:29035"/>
    </ligand>
</feature>
<dbReference type="InterPro" id="IPR019832">
    <property type="entry name" value="Mn/Fe_SOD_C"/>
</dbReference>
<comment type="catalytic activity">
    <reaction evidence="6">
        <text>2 superoxide + 2 H(+) = H2O2 + O2</text>
        <dbReference type="Rhea" id="RHEA:20696"/>
        <dbReference type="ChEBI" id="CHEBI:15378"/>
        <dbReference type="ChEBI" id="CHEBI:15379"/>
        <dbReference type="ChEBI" id="CHEBI:16240"/>
        <dbReference type="ChEBI" id="CHEBI:18421"/>
        <dbReference type="EC" id="1.15.1.1"/>
    </reaction>
</comment>
<dbReference type="InterPro" id="IPR036314">
    <property type="entry name" value="SOD_C_sf"/>
</dbReference>
<dbReference type="EC" id="1.15.1.1" evidence="2 6"/>
<feature type="domain" description="Manganese/iron superoxide dismutase N-terminal" evidence="7">
    <location>
        <begin position="3"/>
        <end position="91"/>
    </location>
</feature>
<dbReference type="InterPro" id="IPR001189">
    <property type="entry name" value="Mn/Fe_SOD"/>
</dbReference>
<evidence type="ECO:0000256" key="3">
    <source>
        <dbReference type="ARBA" id="ARBA00022723"/>
    </source>
</evidence>
<dbReference type="PROSITE" id="PS00088">
    <property type="entry name" value="SOD_MN"/>
    <property type="match status" value="1"/>
</dbReference>
<dbReference type="Pfam" id="PF00081">
    <property type="entry name" value="Sod_Fe_N"/>
    <property type="match status" value="1"/>
</dbReference>
<dbReference type="PANTHER" id="PTHR43595:SF2">
    <property type="entry name" value="SMALL RIBOSOMAL SUBUNIT PROTEIN MS42"/>
    <property type="match status" value="1"/>
</dbReference>
<comment type="similarity">
    <text evidence="1 6">Belongs to the iron/manganese superoxide dismutase family.</text>
</comment>
<evidence type="ECO:0000313" key="10">
    <source>
        <dbReference type="Proteomes" id="UP000242141"/>
    </source>
</evidence>
<name>A0A0G7ZLS7_9MOLU</name>
<evidence type="ECO:0000256" key="6">
    <source>
        <dbReference type="RuleBase" id="RU000414"/>
    </source>
</evidence>
<reference evidence="10" key="1">
    <citation type="submission" date="2015-05" db="EMBL/GenBank/DDBJ databases">
        <authorList>
            <person name="Collingro A."/>
        </authorList>
    </citation>
    <scope>NUCLEOTIDE SEQUENCE [LARGE SCALE GENOMIC DNA]</scope>
    <source>
        <strain evidence="10">Ps</strain>
    </source>
</reference>
<dbReference type="SUPFAM" id="SSF54719">
    <property type="entry name" value="Fe,Mn superoxide dismutase (SOD), C-terminal domain"/>
    <property type="match status" value="1"/>
</dbReference>
<evidence type="ECO:0000256" key="5">
    <source>
        <dbReference type="PIRSR" id="PIRSR000349-1"/>
    </source>
</evidence>
<proteinExistence type="inferred from homology"/>
<keyword evidence="4 6" id="KW-0560">Oxidoreductase</keyword>
<gene>
    <name evidence="9" type="ORF">HEPPS_03260</name>
</gene>
<evidence type="ECO:0000256" key="2">
    <source>
        <dbReference type="ARBA" id="ARBA00012682"/>
    </source>
</evidence>
<dbReference type="PANTHER" id="PTHR43595">
    <property type="entry name" value="37S RIBOSOMAL PROTEIN S26, MITOCHONDRIAL"/>
    <property type="match status" value="1"/>
</dbReference>
<dbReference type="GO" id="GO:0005737">
    <property type="term" value="C:cytoplasm"/>
    <property type="evidence" value="ECO:0007669"/>
    <property type="project" value="TreeGrafter"/>
</dbReference>
<comment type="function">
    <text evidence="6">Destroys radicals which are normally produced within the cells and which are toxic to biological systems.</text>
</comment>
<dbReference type="InterPro" id="IPR036324">
    <property type="entry name" value="Mn/Fe_SOD_N_sf"/>
</dbReference>
<keyword evidence="3 5" id="KW-0479">Metal-binding</keyword>
<dbReference type="GO" id="GO:0046872">
    <property type="term" value="F:metal ion binding"/>
    <property type="evidence" value="ECO:0007669"/>
    <property type="project" value="UniProtKB-KW"/>
</dbReference>
<evidence type="ECO:0000256" key="4">
    <source>
        <dbReference type="ARBA" id="ARBA00023002"/>
    </source>
</evidence>
<feature type="binding site" evidence="5">
    <location>
        <position position="170"/>
    </location>
    <ligand>
        <name>Mn(2+)</name>
        <dbReference type="ChEBI" id="CHEBI:29035"/>
    </ligand>
</feature>
<evidence type="ECO:0000256" key="1">
    <source>
        <dbReference type="ARBA" id="ARBA00008714"/>
    </source>
</evidence>
<organism evidence="9 10">
    <name type="scientific">Candidatus Hepatoplasma crinochetorum</name>
    <dbReference type="NCBI Taxonomy" id="295596"/>
    <lineage>
        <taxon>Bacteria</taxon>
        <taxon>Bacillati</taxon>
        <taxon>Mycoplasmatota</taxon>
        <taxon>Mollicutes</taxon>
        <taxon>Candidatus Hepatoplasmataceae</taxon>
        <taxon>Candidatus Hepatoplasma</taxon>
    </lineage>
</organism>
<dbReference type="Gene3D" id="1.10.287.990">
    <property type="entry name" value="Fe,Mn superoxide dismutase (SOD) domain"/>
    <property type="match status" value="1"/>
</dbReference>
<dbReference type="Gene3D" id="3.55.40.20">
    <property type="entry name" value="Iron/manganese superoxide dismutase, C-terminal domain"/>
    <property type="match status" value="1"/>
</dbReference>
<sequence>MEYKRIKLPFEYNYLEPYIDKRSVQLHYENHHAGYERNLIAKIKNVGFEKRYPTLEDLMRNYQKIENPEIRIAVREFGGGLINHNFLWTILKTKVQLKDGNLKKEIEREWGSFDKFKEEFTREVKNLFGSGWVWLVKRKNGSLKIIKTFNQDNPYFLKFTPIIAIDLWEHSYYLKYNSDRMGYLENYWNIINWDQAEENYNS</sequence>
<protein>
    <recommendedName>
        <fullName evidence="2 6">Superoxide dismutase</fullName>
        <ecNumber evidence="2 6">1.15.1.1</ecNumber>
    </recommendedName>
</protein>
<feature type="domain" description="Manganese/iron superoxide dismutase C-terminal" evidence="8">
    <location>
        <begin position="99"/>
        <end position="199"/>
    </location>
</feature>
<feature type="binding site" evidence="5">
    <location>
        <position position="166"/>
    </location>
    <ligand>
        <name>Mn(2+)</name>
        <dbReference type="ChEBI" id="CHEBI:29035"/>
    </ligand>
</feature>
<evidence type="ECO:0000259" key="8">
    <source>
        <dbReference type="Pfam" id="PF02777"/>
    </source>
</evidence>
<evidence type="ECO:0000259" key="7">
    <source>
        <dbReference type="Pfam" id="PF00081"/>
    </source>
</evidence>
<feature type="binding site" evidence="5">
    <location>
        <position position="84"/>
    </location>
    <ligand>
        <name>Mn(2+)</name>
        <dbReference type="ChEBI" id="CHEBI:29035"/>
    </ligand>
</feature>
<dbReference type="InterPro" id="IPR019833">
    <property type="entry name" value="Mn/Fe_SOD_BS"/>
</dbReference>
<keyword evidence="10" id="KW-1185">Reference proteome</keyword>
<dbReference type="PRINTS" id="PR01703">
    <property type="entry name" value="MNSODISMTASE"/>
</dbReference>
<evidence type="ECO:0000313" key="9">
    <source>
        <dbReference type="EMBL" id="CRX37107.1"/>
    </source>
</evidence>
<dbReference type="SUPFAM" id="SSF46609">
    <property type="entry name" value="Fe,Mn superoxide dismutase (SOD), N-terminal domain"/>
    <property type="match status" value="1"/>
</dbReference>
<dbReference type="Proteomes" id="UP000242141">
    <property type="component" value="Unassembled WGS sequence"/>
</dbReference>